<reference evidence="1" key="1">
    <citation type="submission" date="2023-06" db="EMBL/GenBank/DDBJ databases">
        <authorList>
            <person name="Noh H."/>
        </authorList>
    </citation>
    <scope>NUCLEOTIDE SEQUENCE</scope>
    <source>
        <strain evidence="1">DUCC20226</strain>
    </source>
</reference>
<dbReference type="EMBL" id="JAUJFL010000008">
    <property type="protein sequence ID" value="KAK2598680.1"/>
    <property type="molecule type" value="Genomic_DNA"/>
</dbReference>
<dbReference type="AlphaFoldDB" id="A0AAD9VY17"/>
<organism evidence="1 2">
    <name type="scientific">Phomopsis amygdali</name>
    <name type="common">Fusicoccum amygdali</name>
    <dbReference type="NCBI Taxonomy" id="1214568"/>
    <lineage>
        <taxon>Eukaryota</taxon>
        <taxon>Fungi</taxon>
        <taxon>Dikarya</taxon>
        <taxon>Ascomycota</taxon>
        <taxon>Pezizomycotina</taxon>
        <taxon>Sordariomycetes</taxon>
        <taxon>Sordariomycetidae</taxon>
        <taxon>Diaporthales</taxon>
        <taxon>Diaporthaceae</taxon>
        <taxon>Diaporthe</taxon>
    </lineage>
</organism>
<evidence type="ECO:0000313" key="2">
    <source>
        <dbReference type="Proteomes" id="UP001265746"/>
    </source>
</evidence>
<sequence>MSVALRDLLRVWRDLRLRRNAALCSFTVRGLRRGFCRRLGCGLGRGFGFLSSGRYDTLGQLALDTLTQADLVDPALDALVAKVLALVQPPPTAAGVDSQNLDVSRQFEGLEDVLRVHVIGVHLVHGEQVALALGMLVGQLCKRSKCLFSWLAAALLGHEGQYAGVRLGTEAVRDQLLG</sequence>
<keyword evidence="2" id="KW-1185">Reference proteome</keyword>
<name>A0AAD9VY17_PHOAM</name>
<accession>A0AAD9VY17</accession>
<dbReference type="Proteomes" id="UP001265746">
    <property type="component" value="Unassembled WGS sequence"/>
</dbReference>
<comment type="caution">
    <text evidence="1">The sequence shown here is derived from an EMBL/GenBank/DDBJ whole genome shotgun (WGS) entry which is preliminary data.</text>
</comment>
<evidence type="ECO:0000313" key="1">
    <source>
        <dbReference type="EMBL" id="KAK2598680.1"/>
    </source>
</evidence>
<dbReference type="EMBL" id="JAUJFL010000008">
    <property type="protein sequence ID" value="KAK2598681.1"/>
    <property type="molecule type" value="Genomic_DNA"/>
</dbReference>
<proteinExistence type="predicted"/>
<gene>
    <name evidence="1" type="ORF">N8I77_012074</name>
</gene>
<protein>
    <submittedName>
        <fullName evidence="1">Uncharacterized protein</fullName>
    </submittedName>
</protein>